<dbReference type="eggNOG" id="ENOG5030Z4T">
    <property type="taxonomic scope" value="Bacteria"/>
</dbReference>
<protein>
    <submittedName>
        <fullName evidence="1">Uncharacterized protein</fullName>
    </submittedName>
</protein>
<evidence type="ECO:0000313" key="2">
    <source>
        <dbReference type="Proteomes" id="UP000030111"/>
    </source>
</evidence>
<gene>
    <name evidence="1" type="ORF">Q766_14515</name>
</gene>
<dbReference type="AlphaFoldDB" id="A0A0A2MHH1"/>
<dbReference type="InterPro" id="IPR008969">
    <property type="entry name" value="CarboxyPept-like_regulatory"/>
</dbReference>
<dbReference type="OrthoDB" id="1427655at2"/>
<name>A0A0A2MHH1_9FLAO</name>
<organism evidence="1 2">
    <name type="scientific">Flavobacterium subsaxonicum WB 4.1-42 = DSM 21790</name>
    <dbReference type="NCBI Taxonomy" id="1121898"/>
    <lineage>
        <taxon>Bacteria</taxon>
        <taxon>Pseudomonadati</taxon>
        <taxon>Bacteroidota</taxon>
        <taxon>Flavobacteriia</taxon>
        <taxon>Flavobacteriales</taxon>
        <taxon>Flavobacteriaceae</taxon>
        <taxon>Flavobacterium</taxon>
    </lineage>
</organism>
<keyword evidence="2" id="KW-1185">Reference proteome</keyword>
<dbReference type="SUPFAM" id="SSF49464">
    <property type="entry name" value="Carboxypeptidase regulatory domain-like"/>
    <property type="match status" value="1"/>
</dbReference>
<accession>A0A0A2MHH1</accession>
<dbReference type="Proteomes" id="UP000030111">
    <property type="component" value="Unassembled WGS sequence"/>
</dbReference>
<comment type="caution">
    <text evidence="1">The sequence shown here is derived from an EMBL/GenBank/DDBJ whole genome shotgun (WGS) entry which is preliminary data.</text>
</comment>
<dbReference type="RefSeq" id="WP_026991290.1">
    <property type="nucleotide sequence ID" value="NZ_AUGP01000028.1"/>
</dbReference>
<proteinExistence type="predicted"/>
<dbReference type="STRING" id="1121898.GCA_000422725_03315"/>
<dbReference type="EMBL" id="JRLY01000012">
    <property type="protein sequence ID" value="KGO92102.1"/>
    <property type="molecule type" value="Genomic_DNA"/>
</dbReference>
<evidence type="ECO:0000313" key="1">
    <source>
        <dbReference type="EMBL" id="KGO92102.1"/>
    </source>
</evidence>
<sequence length="233" mass="25703">MNKLLSILLFFVCLPAVCQDRKALQGRVVTGDLAVPDVFVINKTTALETKTDAQGNFTIQAKAGDLLVVYSTKTQVRQFAVSEASFAEVPYVISVNYNAYELEEVVVEGSTINSVSLGIVPKDQKQYTAAEKKLFTAEDGTDAIFNAISGRSKMLKKAVETEKKVGVIEYLNGLYTDEEIIEEFKIPAENVQGFLFYAAENKNIIETIKGDNPSLVKLKLIDISIQYLASIKQ</sequence>
<reference evidence="1 2" key="1">
    <citation type="submission" date="2013-09" db="EMBL/GenBank/DDBJ databases">
        <authorList>
            <person name="Zeng Z."/>
            <person name="Chen C."/>
        </authorList>
    </citation>
    <scope>NUCLEOTIDE SEQUENCE [LARGE SCALE GENOMIC DNA]</scope>
    <source>
        <strain evidence="1 2">WB 4.1-42</strain>
    </source>
</reference>